<dbReference type="GO" id="GO:0005778">
    <property type="term" value="C:peroxisomal membrane"/>
    <property type="evidence" value="ECO:0007669"/>
    <property type="project" value="UniProtKB-SubCell"/>
</dbReference>
<keyword evidence="11" id="KW-0653">Protein transport</keyword>
<keyword evidence="9" id="KW-0833">Ubl conjugation pathway</keyword>
<keyword evidence="8" id="KW-0863">Zinc-finger</keyword>
<comment type="subcellular location">
    <subcellularLocation>
        <location evidence="1">Peroxisome membrane</location>
        <topology evidence="1">Multi-pass membrane protein</topology>
    </subcellularLocation>
</comment>
<dbReference type="STRING" id="3818.A0A445DG32"/>
<keyword evidence="17" id="KW-1185">Reference proteome</keyword>
<evidence type="ECO:0000313" key="16">
    <source>
        <dbReference type="EMBL" id="RYR62157.1"/>
    </source>
</evidence>
<sequence length="82" mass="9822">MRLSLMLFLSSLFGTSQFRWDDIEQRSLAHRIWILLQRIEGIYRATSFGNLLIFLNMSRAVSFEYMNRQLVWNEFSIPFLVS</sequence>
<evidence type="ECO:0000256" key="12">
    <source>
        <dbReference type="ARBA" id="ARBA00022989"/>
    </source>
</evidence>
<evidence type="ECO:0000313" key="17">
    <source>
        <dbReference type="Proteomes" id="UP000289738"/>
    </source>
</evidence>
<dbReference type="GO" id="GO:0016740">
    <property type="term" value="F:transferase activity"/>
    <property type="evidence" value="ECO:0007669"/>
    <property type="project" value="UniProtKB-KW"/>
</dbReference>
<evidence type="ECO:0000256" key="1">
    <source>
        <dbReference type="ARBA" id="ARBA00004585"/>
    </source>
</evidence>
<evidence type="ECO:0000256" key="3">
    <source>
        <dbReference type="ARBA" id="ARBA00008704"/>
    </source>
</evidence>
<protein>
    <recommendedName>
        <fullName evidence="18">Secreted protein</fullName>
    </recommendedName>
</protein>
<keyword evidence="14" id="KW-0576">Peroxisome</keyword>
<evidence type="ECO:0000256" key="2">
    <source>
        <dbReference type="ARBA" id="ARBA00004906"/>
    </source>
</evidence>
<evidence type="ECO:0000256" key="11">
    <source>
        <dbReference type="ARBA" id="ARBA00022927"/>
    </source>
</evidence>
<evidence type="ECO:0000256" key="14">
    <source>
        <dbReference type="ARBA" id="ARBA00023140"/>
    </source>
</evidence>
<evidence type="ECO:0000256" key="9">
    <source>
        <dbReference type="ARBA" id="ARBA00022786"/>
    </source>
</evidence>
<keyword evidence="12" id="KW-1133">Transmembrane helix</keyword>
<feature type="chain" id="PRO_5019177153" description="Secreted protein" evidence="15">
    <location>
        <begin position="19"/>
        <end position="82"/>
    </location>
</feature>
<dbReference type="PANTHER" id="PTHR48178">
    <property type="entry name" value="PEROXISOME BIOGENESIS FACTOR 2"/>
    <property type="match status" value="1"/>
</dbReference>
<dbReference type="GO" id="GO:0016558">
    <property type="term" value="P:protein import into peroxisome matrix"/>
    <property type="evidence" value="ECO:0007669"/>
    <property type="project" value="InterPro"/>
</dbReference>
<keyword evidence="4" id="KW-0813">Transport</keyword>
<name>A0A445DG32_ARAHY</name>
<keyword evidence="15" id="KW-0732">Signal</keyword>
<evidence type="ECO:0000256" key="4">
    <source>
        <dbReference type="ARBA" id="ARBA00022448"/>
    </source>
</evidence>
<evidence type="ECO:0000256" key="6">
    <source>
        <dbReference type="ARBA" id="ARBA00022692"/>
    </source>
</evidence>
<proteinExistence type="inferred from homology"/>
<dbReference type="GO" id="GO:0008270">
    <property type="term" value="F:zinc ion binding"/>
    <property type="evidence" value="ECO:0007669"/>
    <property type="project" value="UniProtKB-KW"/>
</dbReference>
<gene>
    <name evidence="16" type="ORF">Ahy_A04g019536</name>
</gene>
<organism evidence="16 17">
    <name type="scientific">Arachis hypogaea</name>
    <name type="common">Peanut</name>
    <dbReference type="NCBI Taxonomy" id="3818"/>
    <lineage>
        <taxon>Eukaryota</taxon>
        <taxon>Viridiplantae</taxon>
        <taxon>Streptophyta</taxon>
        <taxon>Embryophyta</taxon>
        <taxon>Tracheophyta</taxon>
        <taxon>Spermatophyta</taxon>
        <taxon>Magnoliopsida</taxon>
        <taxon>eudicotyledons</taxon>
        <taxon>Gunneridae</taxon>
        <taxon>Pentapetalae</taxon>
        <taxon>rosids</taxon>
        <taxon>fabids</taxon>
        <taxon>Fabales</taxon>
        <taxon>Fabaceae</taxon>
        <taxon>Papilionoideae</taxon>
        <taxon>50 kb inversion clade</taxon>
        <taxon>dalbergioids sensu lato</taxon>
        <taxon>Dalbergieae</taxon>
        <taxon>Pterocarpus clade</taxon>
        <taxon>Arachis</taxon>
    </lineage>
</organism>
<dbReference type="PANTHER" id="PTHR48178:SF1">
    <property type="entry name" value="PEROXISOME BIOGENESIS FACTOR 2"/>
    <property type="match status" value="1"/>
</dbReference>
<keyword evidence="6" id="KW-0812">Transmembrane</keyword>
<evidence type="ECO:0000256" key="15">
    <source>
        <dbReference type="SAM" id="SignalP"/>
    </source>
</evidence>
<dbReference type="EMBL" id="SDMP01000004">
    <property type="protein sequence ID" value="RYR62157.1"/>
    <property type="molecule type" value="Genomic_DNA"/>
</dbReference>
<keyword evidence="13" id="KW-0472">Membrane</keyword>
<dbReference type="Proteomes" id="UP000289738">
    <property type="component" value="Chromosome A04"/>
</dbReference>
<evidence type="ECO:0000256" key="8">
    <source>
        <dbReference type="ARBA" id="ARBA00022771"/>
    </source>
</evidence>
<accession>A0A445DG32</accession>
<evidence type="ECO:0000256" key="13">
    <source>
        <dbReference type="ARBA" id="ARBA00023136"/>
    </source>
</evidence>
<evidence type="ECO:0000256" key="5">
    <source>
        <dbReference type="ARBA" id="ARBA00022679"/>
    </source>
</evidence>
<evidence type="ECO:0000256" key="10">
    <source>
        <dbReference type="ARBA" id="ARBA00022833"/>
    </source>
</evidence>
<comment type="similarity">
    <text evidence="3">Belongs to the pex2/pex10/pex12 family.</text>
</comment>
<dbReference type="InterPro" id="IPR025654">
    <property type="entry name" value="PEX2/10"/>
</dbReference>
<feature type="signal peptide" evidence="15">
    <location>
        <begin position="1"/>
        <end position="18"/>
    </location>
</feature>
<keyword evidence="10" id="KW-0862">Zinc</keyword>
<comment type="caution">
    <text evidence="16">The sequence shown here is derived from an EMBL/GenBank/DDBJ whole genome shotgun (WGS) entry which is preliminary data.</text>
</comment>
<reference evidence="16 17" key="1">
    <citation type="submission" date="2019-01" db="EMBL/GenBank/DDBJ databases">
        <title>Sequencing of cultivated peanut Arachis hypogaea provides insights into genome evolution and oil improvement.</title>
        <authorList>
            <person name="Chen X."/>
        </authorList>
    </citation>
    <scope>NUCLEOTIDE SEQUENCE [LARGE SCALE GENOMIC DNA]</scope>
    <source>
        <strain evidence="17">cv. Fuhuasheng</strain>
        <tissue evidence="16">Leaves</tissue>
    </source>
</reference>
<dbReference type="AlphaFoldDB" id="A0A445DG32"/>
<keyword evidence="5" id="KW-0808">Transferase</keyword>
<evidence type="ECO:0008006" key="18">
    <source>
        <dbReference type="Google" id="ProtNLM"/>
    </source>
</evidence>
<evidence type="ECO:0000256" key="7">
    <source>
        <dbReference type="ARBA" id="ARBA00022723"/>
    </source>
</evidence>
<comment type="pathway">
    <text evidence="2">Protein modification; protein ubiquitination.</text>
</comment>
<keyword evidence="7" id="KW-0479">Metal-binding</keyword>